<dbReference type="InterPro" id="IPR001347">
    <property type="entry name" value="SIS_dom"/>
</dbReference>
<dbReference type="GO" id="GO:0006047">
    <property type="term" value="P:UDP-N-acetylglucosamine metabolic process"/>
    <property type="evidence" value="ECO:0007669"/>
    <property type="project" value="TreeGrafter"/>
</dbReference>
<dbReference type="Pfam" id="PF13522">
    <property type="entry name" value="GATase_6"/>
    <property type="match status" value="1"/>
</dbReference>
<dbReference type="InterPro" id="IPR046348">
    <property type="entry name" value="SIS_dom_sf"/>
</dbReference>
<dbReference type="FunFam" id="3.40.50.10490:FF:000036">
    <property type="entry name" value="Glutamine-fructose-6-phosphate transaminase (Isomerizing), variant"/>
    <property type="match status" value="1"/>
</dbReference>
<dbReference type="Pfam" id="PF01380">
    <property type="entry name" value="SIS"/>
    <property type="match status" value="2"/>
</dbReference>
<dbReference type="AlphaFoldDB" id="A0A6C0F8S1"/>
<dbReference type="PROSITE" id="PS51464">
    <property type="entry name" value="SIS"/>
    <property type="match status" value="2"/>
</dbReference>
<keyword evidence="6" id="KW-0677">Repeat</keyword>
<dbReference type="PANTHER" id="PTHR10937">
    <property type="entry name" value="GLUCOSAMINE--FRUCTOSE-6-PHOSPHATE AMINOTRANSFERASE, ISOMERIZING"/>
    <property type="match status" value="1"/>
</dbReference>
<dbReference type="SUPFAM" id="SSF56235">
    <property type="entry name" value="N-terminal nucleophile aminohydrolases (Ntn hydrolases)"/>
    <property type="match status" value="1"/>
</dbReference>
<dbReference type="CDD" id="cd00714">
    <property type="entry name" value="GFAT"/>
    <property type="match status" value="1"/>
</dbReference>
<dbReference type="InterPro" id="IPR047084">
    <property type="entry name" value="GFAT_N"/>
</dbReference>
<comment type="catalytic activity">
    <reaction evidence="1">
        <text>D-fructose 6-phosphate + L-glutamine = D-glucosamine 6-phosphate + L-glutamate</text>
        <dbReference type="Rhea" id="RHEA:13237"/>
        <dbReference type="ChEBI" id="CHEBI:29985"/>
        <dbReference type="ChEBI" id="CHEBI:58359"/>
        <dbReference type="ChEBI" id="CHEBI:58725"/>
        <dbReference type="ChEBI" id="CHEBI:61527"/>
        <dbReference type="EC" id="2.6.1.16"/>
    </reaction>
</comment>
<dbReference type="GO" id="GO:0006487">
    <property type="term" value="P:protein N-linked glycosylation"/>
    <property type="evidence" value="ECO:0007669"/>
    <property type="project" value="TreeGrafter"/>
</dbReference>
<evidence type="ECO:0000256" key="4">
    <source>
        <dbReference type="ARBA" id="ARBA00022576"/>
    </source>
</evidence>
<dbReference type="Gene3D" id="3.60.20.10">
    <property type="entry name" value="Glutamine Phosphoribosylpyrophosphate, subunit 1, domain 1"/>
    <property type="match status" value="1"/>
</dbReference>
<dbReference type="InterPro" id="IPR035466">
    <property type="entry name" value="GlmS/AgaS_SIS"/>
</dbReference>
<dbReference type="CDD" id="cd05009">
    <property type="entry name" value="SIS_GlmS_GlmD_2"/>
    <property type="match status" value="1"/>
</dbReference>
<evidence type="ECO:0000256" key="2">
    <source>
        <dbReference type="ARBA" id="ARBA00012916"/>
    </source>
</evidence>
<reference evidence="10" key="1">
    <citation type="journal article" date="2020" name="Nature">
        <title>Giant virus diversity and host interactions through global metagenomics.</title>
        <authorList>
            <person name="Schulz F."/>
            <person name="Roux S."/>
            <person name="Paez-Espino D."/>
            <person name="Jungbluth S."/>
            <person name="Walsh D.A."/>
            <person name="Denef V.J."/>
            <person name="McMahon K.D."/>
            <person name="Konstantinidis K.T."/>
            <person name="Eloe-Fadrosh E.A."/>
            <person name="Kyrpides N.C."/>
            <person name="Woyke T."/>
        </authorList>
    </citation>
    <scope>NUCLEOTIDE SEQUENCE</scope>
    <source>
        <strain evidence="10">GVMAG-S-ERX556049-19</strain>
    </source>
</reference>
<dbReference type="NCBIfam" id="TIGR01135">
    <property type="entry name" value="glmS"/>
    <property type="match status" value="1"/>
</dbReference>
<evidence type="ECO:0000259" key="9">
    <source>
        <dbReference type="PROSITE" id="PS51464"/>
    </source>
</evidence>
<evidence type="ECO:0000256" key="3">
    <source>
        <dbReference type="ARBA" id="ARBA00016090"/>
    </source>
</evidence>
<evidence type="ECO:0000256" key="6">
    <source>
        <dbReference type="ARBA" id="ARBA00022737"/>
    </source>
</evidence>
<evidence type="ECO:0000313" key="10">
    <source>
        <dbReference type="EMBL" id="QHT38078.1"/>
    </source>
</evidence>
<dbReference type="EC" id="2.6.1.16" evidence="2"/>
<dbReference type="InterPro" id="IPR017932">
    <property type="entry name" value="GATase_2_dom"/>
</dbReference>
<dbReference type="GO" id="GO:0006002">
    <property type="term" value="P:fructose 6-phosphate metabolic process"/>
    <property type="evidence" value="ECO:0007669"/>
    <property type="project" value="TreeGrafter"/>
</dbReference>
<dbReference type="InterPro" id="IPR029055">
    <property type="entry name" value="Ntn_hydrolases_N"/>
</dbReference>
<evidence type="ECO:0000259" key="8">
    <source>
        <dbReference type="PROSITE" id="PS51278"/>
    </source>
</evidence>
<dbReference type="FunFam" id="3.60.20.10:FF:000006">
    <property type="entry name" value="Glutamine--fructose-6-phosphate aminotransferase [isomerizing]"/>
    <property type="match status" value="1"/>
</dbReference>
<dbReference type="PROSITE" id="PS51278">
    <property type="entry name" value="GATASE_TYPE_2"/>
    <property type="match status" value="1"/>
</dbReference>
<organism evidence="10">
    <name type="scientific">viral metagenome</name>
    <dbReference type="NCBI Taxonomy" id="1070528"/>
    <lineage>
        <taxon>unclassified sequences</taxon>
        <taxon>metagenomes</taxon>
        <taxon>organismal metagenomes</taxon>
    </lineage>
</organism>
<proteinExistence type="predicted"/>
<evidence type="ECO:0000256" key="1">
    <source>
        <dbReference type="ARBA" id="ARBA00001031"/>
    </source>
</evidence>
<dbReference type="GO" id="GO:0004360">
    <property type="term" value="F:glutamine-fructose-6-phosphate transaminase (isomerizing) activity"/>
    <property type="evidence" value="ECO:0007669"/>
    <property type="project" value="UniProtKB-EC"/>
</dbReference>
<dbReference type="InterPro" id="IPR005855">
    <property type="entry name" value="GFAT"/>
</dbReference>
<name>A0A6C0F8S1_9ZZZZ</name>
<evidence type="ECO:0000256" key="7">
    <source>
        <dbReference type="ARBA" id="ARBA00022962"/>
    </source>
</evidence>
<protein>
    <recommendedName>
        <fullName evidence="3">Glutamine--fructose-6-phosphate aminotransferase [isomerizing]</fullName>
        <ecNumber evidence="2">2.6.1.16</ecNumber>
    </recommendedName>
</protein>
<keyword evidence="7" id="KW-0315">Glutamine amidotransferase</keyword>
<accession>A0A6C0F8S1</accession>
<dbReference type="PANTHER" id="PTHR10937:SF0">
    <property type="entry name" value="GLUTAMINE--FRUCTOSE-6-PHOSPHATE TRANSAMINASE (ISOMERIZING)"/>
    <property type="match status" value="1"/>
</dbReference>
<feature type="domain" description="Glutamine amidotransferase type-2" evidence="8">
    <location>
        <begin position="2"/>
        <end position="223"/>
    </location>
</feature>
<feature type="domain" description="SIS" evidence="9">
    <location>
        <begin position="291"/>
        <end position="431"/>
    </location>
</feature>
<dbReference type="NCBIfam" id="NF001484">
    <property type="entry name" value="PRK00331.1"/>
    <property type="match status" value="1"/>
</dbReference>
<dbReference type="SUPFAM" id="SSF53697">
    <property type="entry name" value="SIS domain"/>
    <property type="match status" value="1"/>
</dbReference>
<keyword evidence="5" id="KW-0808">Transferase</keyword>
<dbReference type="CDD" id="cd05008">
    <property type="entry name" value="SIS_GlmS_GlmD_1"/>
    <property type="match status" value="1"/>
</dbReference>
<dbReference type="GO" id="GO:0097367">
    <property type="term" value="F:carbohydrate derivative binding"/>
    <property type="evidence" value="ECO:0007669"/>
    <property type="project" value="InterPro"/>
</dbReference>
<sequence>MCGIIAYLGNKDCIEYLLNGLYKLQNRGYDSVGISRIINNQIITNKYASTNNNNALSILEDKLQINKVHSNIGIGHTRWATHGPKTDCNAHPHHDENDKISLIHNGIIENYSEIKEFLIKKNYKFKSQTDTEVIANLINYYLNENDMQIAIEKTISDLKGTWALCIIHKDFPNNMWLIRNGSPLLLGFEEDYIIVSSESIGFNQYIKKYIILDNHDLIKISINDNKINFENSIERYKVKINTNENYSLSNEYPYWMIKEIYEQPNSIFSCLNNGGRILNDDSVKLGGLDNFKDKLLDCDNLIILGCGTSYHAGLWGSYHFKDIKFFNSIQVFDGAEFDESDIPILGKSIMMLLSQSGETKDLHRCIEIAKSKDHITLGIVNVADSLIARETDCGVYLNAGREFAVASTKSFTSQCIALSLISIWFAQNKNLYYKTRVKKIKDIMKFHYQISYLLKDKSNKFDKLYYKFKKYSSVFLLGKGQNESIAKEGSLKIKEVTYLHAEGYSSSALKHGPFALIQKGLPIIIIDTDEKHRDKTLNAVFETLTRDAELFIITNKPENYKKVPIPSEQIFVIEYNENYHGLLANIILQLLSYELAVYFENNPDYPRNLAKVVTVE</sequence>
<dbReference type="EMBL" id="MN738825">
    <property type="protein sequence ID" value="QHT38078.1"/>
    <property type="molecule type" value="Genomic_DNA"/>
</dbReference>
<evidence type="ECO:0000256" key="5">
    <source>
        <dbReference type="ARBA" id="ARBA00022679"/>
    </source>
</evidence>
<dbReference type="InterPro" id="IPR035490">
    <property type="entry name" value="GlmS/FrlB_SIS"/>
</dbReference>
<dbReference type="Gene3D" id="3.40.50.10490">
    <property type="entry name" value="Glucose-6-phosphate isomerase like protein, domain 1"/>
    <property type="match status" value="2"/>
</dbReference>
<keyword evidence="4" id="KW-0032">Aminotransferase</keyword>
<feature type="domain" description="SIS" evidence="9">
    <location>
        <begin position="464"/>
        <end position="606"/>
    </location>
</feature>